<organism evidence="4">
    <name type="scientific">Phyllostachys edulis</name>
    <name type="common">Tortoise shell bamboo</name>
    <name type="synonym">Bambusa edulis</name>
    <dbReference type="NCBI Taxonomy" id="38705"/>
    <lineage>
        <taxon>Eukaryota</taxon>
        <taxon>Viridiplantae</taxon>
        <taxon>Streptophyta</taxon>
        <taxon>Embryophyta</taxon>
        <taxon>Tracheophyta</taxon>
        <taxon>Spermatophyta</taxon>
        <taxon>Magnoliopsida</taxon>
        <taxon>Liliopsida</taxon>
        <taxon>Poales</taxon>
        <taxon>Poaceae</taxon>
        <taxon>BOP clade</taxon>
        <taxon>Bambusoideae</taxon>
        <taxon>Arundinarodae</taxon>
        <taxon>Arundinarieae</taxon>
        <taxon>Arundinariinae</taxon>
        <taxon>Phyllostachys</taxon>
    </lineage>
</organism>
<dbReference type="AlphaFoldDB" id="L0P2J7"/>
<protein>
    <submittedName>
        <fullName evidence="4">PH01B015M02.3 protein</fullName>
    </submittedName>
</protein>
<dbReference type="PANTHER" id="PTHR35317:SF38">
    <property type="entry name" value="RNA-DIRECTED DNA POLYMERASE"/>
    <property type="match status" value="1"/>
</dbReference>
<keyword evidence="1" id="KW-0479">Metal-binding</keyword>
<keyword evidence="1" id="KW-0863">Zinc-finger</keyword>
<dbReference type="SUPFAM" id="SSF57756">
    <property type="entry name" value="Retrovirus zinc finger-like domains"/>
    <property type="match status" value="1"/>
</dbReference>
<dbReference type="InterPro" id="IPR036875">
    <property type="entry name" value="Znf_CCHC_sf"/>
</dbReference>
<dbReference type="InterPro" id="IPR025314">
    <property type="entry name" value="DUF4219"/>
</dbReference>
<dbReference type="SMART" id="SM00343">
    <property type="entry name" value="ZnF_C2HC"/>
    <property type="match status" value="2"/>
</dbReference>
<evidence type="ECO:0000256" key="1">
    <source>
        <dbReference type="PROSITE-ProRule" id="PRU00047"/>
    </source>
</evidence>
<name>L0P2J7_PHYED</name>
<dbReference type="GO" id="GO:0003676">
    <property type="term" value="F:nucleic acid binding"/>
    <property type="evidence" value="ECO:0007669"/>
    <property type="project" value="InterPro"/>
</dbReference>
<dbReference type="PANTHER" id="PTHR35317">
    <property type="entry name" value="OS04G0629600 PROTEIN"/>
    <property type="match status" value="1"/>
</dbReference>
<evidence type="ECO:0000256" key="2">
    <source>
        <dbReference type="SAM" id="MobiDB-lite"/>
    </source>
</evidence>
<dbReference type="Gene3D" id="4.10.60.10">
    <property type="entry name" value="Zinc finger, CCHC-type"/>
    <property type="match status" value="1"/>
</dbReference>
<evidence type="ECO:0000259" key="3">
    <source>
        <dbReference type="PROSITE" id="PS50158"/>
    </source>
</evidence>
<dbReference type="Pfam" id="PF13961">
    <property type="entry name" value="DUF4219"/>
    <property type="match status" value="1"/>
</dbReference>
<dbReference type="PROSITE" id="PS50158">
    <property type="entry name" value="ZF_CCHC"/>
    <property type="match status" value="1"/>
</dbReference>
<dbReference type="Pfam" id="PF22936">
    <property type="entry name" value="Pol_BBD"/>
    <property type="match status" value="1"/>
</dbReference>
<dbReference type="GO" id="GO:0008270">
    <property type="term" value="F:zinc ion binding"/>
    <property type="evidence" value="ECO:0007669"/>
    <property type="project" value="UniProtKB-KW"/>
</dbReference>
<reference evidence="4" key="1">
    <citation type="submission" date="2012-05" db="EMBL/GenBank/DDBJ databases">
        <authorList>
            <person name="Han B."/>
            <person name="Lu Y."/>
            <person name="Feng Q."/>
            <person name="Zhao Q."/>
            <person name="Lu T.T."/>
            <person name="Li Y."/>
            <person name="Liu K.Y."/>
            <person name="Huang X.H."/>
            <person name="Fan D.L."/>
            <person name="Weng Q.J."/>
            <person name="Zhang L."/>
            <person name="Lu Y.Q."/>
            <person name="Guo Y.L."/>
            <person name="Li W.J."/>
            <person name="Zhou C.C."/>
            <person name="Lu H.Y."/>
            <person name="Huang T."/>
            <person name="Zhu C.R."/>
            <person name="Zhao Y."/>
            <person name="Hu T."/>
            <person name="Yao N."/>
        </authorList>
    </citation>
    <scope>NUCLEOTIDE SEQUENCE</scope>
</reference>
<dbReference type="InterPro" id="IPR001878">
    <property type="entry name" value="Znf_CCHC"/>
</dbReference>
<dbReference type="InterPro" id="IPR054722">
    <property type="entry name" value="PolX-like_BBD"/>
</dbReference>
<evidence type="ECO:0000313" key="4">
    <source>
        <dbReference type="EMBL" id="CCI55402.1"/>
    </source>
</evidence>
<accession>L0P2J7</accession>
<feature type="region of interest" description="Disordered" evidence="2">
    <location>
        <begin position="182"/>
        <end position="210"/>
    </location>
</feature>
<sequence length="478" mass="53921">MDDKAKTRDGPISLLYPVLTTDNYPVWAMKMKANMRAQGVWGAVDPKAKDKEVDDKVDQTALAIIYKAVPDSMMWQLIGKETAREAWVTLQKMHEGIDRVKEIVSLGDKMEESVAVKKYLRVLPEKFVPVVTTLMYSPNLEEKKIEEITSSLKAHEELLKGYQSRNEQRYQSQNEQALLVKGDTRNDGRRFGRGGREDKVGQGDGDRSRDKSHIKYFKCDKYGHYASGCRSHIKCFNCDKYGHYASNCRNKKKNEEVNLIRSCENEDDDPTLLLSLCVNKAPVMVMLNEENVLPKLRTEGGNHDHTDEWYLDSRASNHMTGDRSMFHELDEKISGEIKFGNCSTVQIKGKGTMLLRCKNGDQKMLPDIYFIPSLCNNILSLGQLAERGCRVELQGEFLRVYDKNKDLLMNVKRSPNRLYKISLETCKSVCVKDSLEKPEWNLDIGQGHGGTQEWHVVGAAGAASGVSGGDPDGAQQGV</sequence>
<dbReference type="Pfam" id="PF00098">
    <property type="entry name" value="zf-CCHC"/>
    <property type="match status" value="1"/>
</dbReference>
<gene>
    <name evidence="4" type="primary">PH01B015M02.3</name>
</gene>
<dbReference type="EMBL" id="FO203443">
    <property type="protein sequence ID" value="CCI55402.1"/>
    <property type="molecule type" value="Genomic_DNA"/>
</dbReference>
<keyword evidence="1" id="KW-0862">Zinc</keyword>
<proteinExistence type="predicted"/>
<feature type="domain" description="CCHC-type" evidence="3">
    <location>
        <begin position="234"/>
        <end position="250"/>
    </location>
</feature>